<dbReference type="AlphaFoldDB" id="A0A8C2TL45"/>
<dbReference type="Proteomes" id="UP000694412">
    <property type="component" value="Chromosome 3"/>
</dbReference>
<organism evidence="18 19">
    <name type="scientific">Coturnix japonica</name>
    <name type="common">Japanese quail</name>
    <name type="synonym">Coturnix coturnix japonica</name>
    <dbReference type="NCBI Taxonomy" id="93934"/>
    <lineage>
        <taxon>Eukaryota</taxon>
        <taxon>Metazoa</taxon>
        <taxon>Chordata</taxon>
        <taxon>Craniata</taxon>
        <taxon>Vertebrata</taxon>
        <taxon>Euteleostomi</taxon>
        <taxon>Archelosauria</taxon>
        <taxon>Archosauria</taxon>
        <taxon>Dinosauria</taxon>
        <taxon>Saurischia</taxon>
        <taxon>Theropoda</taxon>
        <taxon>Coelurosauria</taxon>
        <taxon>Aves</taxon>
        <taxon>Neognathae</taxon>
        <taxon>Galloanserae</taxon>
        <taxon>Galliformes</taxon>
        <taxon>Phasianidae</taxon>
        <taxon>Perdicinae</taxon>
        <taxon>Coturnix</taxon>
    </lineage>
</organism>
<dbReference type="FunFam" id="1.10.238.10:FF:000016">
    <property type="entry name" value="Dystrobrevin alpha"/>
    <property type="match status" value="1"/>
</dbReference>
<dbReference type="InterPro" id="IPR015153">
    <property type="entry name" value="EF-hand_dom_typ1"/>
</dbReference>
<keyword evidence="5 14" id="KW-0963">Cytoplasm</keyword>
<dbReference type="GO" id="GO:0005886">
    <property type="term" value="C:plasma membrane"/>
    <property type="evidence" value="ECO:0007669"/>
    <property type="project" value="UniProtKB-SubCell"/>
</dbReference>
<dbReference type="GeneTree" id="ENSGT00940000153897"/>
<evidence type="ECO:0000256" key="4">
    <source>
        <dbReference type="ARBA" id="ARBA00022475"/>
    </source>
</evidence>
<gene>
    <name evidence="18" type="primary">DTNB</name>
</gene>
<dbReference type="GO" id="GO:0099536">
    <property type="term" value="P:synaptic signaling"/>
    <property type="evidence" value="ECO:0007669"/>
    <property type="project" value="TreeGrafter"/>
</dbReference>
<evidence type="ECO:0000259" key="17">
    <source>
        <dbReference type="PROSITE" id="PS50135"/>
    </source>
</evidence>
<protein>
    <recommendedName>
        <fullName evidence="14">Dystrobrevin</fullName>
    </recommendedName>
</protein>
<evidence type="ECO:0000256" key="16">
    <source>
        <dbReference type="SAM" id="MobiDB-lite"/>
    </source>
</evidence>
<dbReference type="GO" id="GO:0005737">
    <property type="term" value="C:cytoplasm"/>
    <property type="evidence" value="ECO:0007669"/>
    <property type="project" value="UniProtKB-SubCell"/>
</dbReference>
<dbReference type="Pfam" id="PF09069">
    <property type="entry name" value="EF-hand_3"/>
    <property type="match status" value="1"/>
</dbReference>
<keyword evidence="7" id="KW-0479">Metal-binding</keyword>
<keyword evidence="6" id="KW-0597">Phosphoprotein</keyword>
<keyword evidence="4" id="KW-1003">Cell membrane</keyword>
<dbReference type="InterPro" id="IPR000433">
    <property type="entry name" value="Znf_ZZ"/>
</dbReference>
<evidence type="ECO:0000256" key="14">
    <source>
        <dbReference type="PIRNR" id="PIRNR038204"/>
    </source>
</evidence>
<dbReference type="PROSITE" id="PS50135">
    <property type="entry name" value="ZF_ZZ_2"/>
    <property type="match status" value="1"/>
</dbReference>
<dbReference type="FunFam" id="3.30.60.90:FF:000002">
    <property type="entry name" value="Dystrobrevin alpha"/>
    <property type="match status" value="1"/>
</dbReference>
<feature type="compositionally biased region" description="Polar residues" evidence="16">
    <location>
        <begin position="531"/>
        <end position="541"/>
    </location>
</feature>
<feature type="domain" description="ZZ-type" evidence="17">
    <location>
        <begin position="238"/>
        <end position="294"/>
    </location>
</feature>
<evidence type="ECO:0000256" key="15">
    <source>
        <dbReference type="PROSITE-ProRule" id="PRU00228"/>
    </source>
</evidence>
<evidence type="ECO:0000256" key="13">
    <source>
        <dbReference type="ARBA" id="ARBA00034103"/>
    </source>
</evidence>
<evidence type="ECO:0000256" key="8">
    <source>
        <dbReference type="ARBA" id="ARBA00022771"/>
    </source>
</evidence>
<evidence type="ECO:0000256" key="3">
    <source>
        <dbReference type="ARBA" id="ARBA00009563"/>
    </source>
</evidence>
<dbReference type="SUPFAM" id="SSF47473">
    <property type="entry name" value="EF-hand"/>
    <property type="match status" value="2"/>
</dbReference>
<reference evidence="18" key="3">
    <citation type="submission" date="2025-09" db="UniProtKB">
        <authorList>
            <consortium name="Ensembl"/>
        </authorList>
    </citation>
    <scope>IDENTIFICATION</scope>
</reference>
<dbReference type="SUPFAM" id="SSF57850">
    <property type="entry name" value="RING/U-box"/>
    <property type="match status" value="1"/>
</dbReference>
<dbReference type="GO" id="GO:0008270">
    <property type="term" value="F:zinc ion binding"/>
    <property type="evidence" value="ECO:0007669"/>
    <property type="project" value="UniProtKB-KW"/>
</dbReference>
<evidence type="ECO:0000313" key="18">
    <source>
        <dbReference type="Ensembl" id="ENSCJPP00005015539.1"/>
    </source>
</evidence>
<dbReference type="InterPro" id="IPR043145">
    <property type="entry name" value="Znf_ZZ_sf"/>
</dbReference>
<comment type="subcellular location">
    <subcellularLocation>
        <location evidence="1">Cell membrane</location>
    </subcellularLocation>
    <subcellularLocation>
        <location evidence="2 14">Cytoplasm</location>
    </subcellularLocation>
    <subcellularLocation>
        <location evidence="13">Synapse</location>
    </subcellularLocation>
</comment>
<keyword evidence="10" id="KW-0770">Synapse</keyword>
<dbReference type="PROSITE" id="PS01357">
    <property type="entry name" value="ZF_ZZ_1"/>
    <property type="match status" value="1"/>
</dbReference>
<dbReference type="CDD" id="cd02334">
    <property type="entry name" value="ZZ_dystrophin"/>
    <property type="match status" value="1"/>
</dbReference>
<accession>A0A8C2TL45</accession>
<dbReference type="InterPro" id="IPR017432">
    <property type="entry name" value="Distrobrevin"/>
</dbReference>
<dbReference type="FunFam" id="1.10.238.10:FF:000014">
    <property type="entry name" value="Dystrobrevin alpha"/>
    <property type="match status" value="1"/>
</dbReference>
<keyword evidence="19" id="KW-1185">Reference proteome</keyword>
<dbReference type="Ensembl" id="ENSCJPT00005022015.1">
    <property type="protein sequence ID" value="ENSCJPP00005015539.1"/>
    <property type="gene ID" value="ENSCJPG00005012492.1"/>
</dbReference>
<proteinExistence type="inferred from homology"/>
<sequence length="613" mass="69929">MIEESGKRRRTMAEKRQLFMEMRAQNFDVIRLSTYRTACKLRFVQKRCNLHLVDIWNMIEAFRDNGLNTLDHNTEINVSRLETIISSIYYQLNKRLPSTHQISVEQSISLLLNFMIAAYDSEGHGKLTVFSVKAMLATMCGGKILDKLRYIFSQISDSNGLMIFSKFDQFLKEVLKLPTAVFEGPSFGYTEHSVRTCFPQQKKITLNMFLDTLMADPPPQCLVWLPLMHRLAHVENVFHPVECSYCRCESMMGFRYRCQQCHNYQLCQNCFWRGHASGPHSNQHQMKEHSSWKSPAKKLSHAISKSLGCVPSREPPRPVFPEQPEKPLDLAHIVPPRPLTNMNDAMVYTSAFIHILAVARPHKADGCPCPHSVLDSPGRLDEEHRLIARYAARLAAEASNTPRPPTDLGFNFDANKQQRQLIAELENKNREILQEIQRLRLEHEQASQPTPEKAQQNPTLLAELRLLRQRKDELEQRMSALQESRRELMVQLEGLMKLLKEEEQKQAAQAAGSAHSSPTHGAGRPLPMPVRSTSAGSTPTHGPQDIGDVQEAFTQGTRRNLRNDLLVAADSITNTMSSLVKELHSAEEEDEKEMEKIQNGKDRGKERNHISEL</sequence>
<dbReference type="CDD" id="cd16244">
    <property type="entry name" value="EFh_DTN"/>
    <property type="match status" value="1"/>
</dbReference>
<dbReference type="SMART" id="SM00291">
    <property type="entry name" value="ZnF_ZZ"/>
    <property type="match status" value="1"/>
</dbReference>
<feature type="compositionally biased region" description="Basic and acidic residues" evidence="16">
    <location>
        <begin position="593"/>
        <end position="613"/>
    </location>
</feature>
<reference evidence="18" key="1">
    <citation type="submission" date="2015-11" db="EMBL/GenBank/DDBJ databases">
        <authorList>
            <consortium name="International Coturnix japonica Genome Analysis Consortium"/>
            <person name="Warren W."/>
            <person name="Burt D.W."/>
            <person name="Antin P.B."/>
            <person name="Lanford R."/>
            <person name="Gros J."/>
            <person name="Wilson R.K."/>
        </authorList>
    </citation>
    <scope>NUCLEOTIDE SEQUENCE [LARGE SCALE GENOMIC DNA]</scope>
</reference>
<evidence type="ECO:0000256" key="2">
    <source>
        <dbReference type="ARBA" id="ARBA00004496"/>
    </source>
</evidence>
<feature type="region of interest" description="Disordered" evidence="16">
    <location>
        <begin position="503"/>
        <end position="546"/>
    </location>
</feature>
<dbReference type="Pfam" id="PF09068">
    <property type="entry name" value="EF-hand_2"/>
    <property type="match status" value="1"/>
</dbReference>
<keyword evidence="11" id="KW-0175">Coiled coil</keyword>
<keyword evidence="9" id="KW-0862">Zinc</keyword>
<evidence type="ECO:0000256" key="6">
    <source>
        <dbReference type="ARBA" id="ARBA00022553"/>
    </source>
</evidence>
<dbReference type="PIRSF" id="PIRSF038204">
    <property type="entry name" value="Distrobrevin"/>
    <property type="match status" value="1"/>
</dbReference>
<name>A0A8C2TL45_COTJA</name>
<dbReference type="Gene3D" id="1.10.238.10">
    <property type="entry name" value="EF-hand"/>
    <property type="match status" value="2"/>
</dbReference>
<evidence type="ECO:0000256" key="9">
    <source>
        <dbReference type="ARBA" id="ARBA00022833"/>
    </source>
</evidence>
<feature type="region of interest" description="Disordered" evidence="16">
    <location>
        <begin position="579"/>
        <end position="613"/>
    </location>
</feature>
<dbReference type="Gene3D" id="3.30.60.90">
    <property type="match status" value="1"/>
</dbReference>
<dbReference type="Pfam" id="PF00569">
    <property type="entry name" value="ZZ"/>
    <property type="match status" value="1"/>
</dbReference>
<dbReference type="PANTHER" id="PTHR12268:SF22">
    <property type="entry name" value="DYSTROBREVIN BETA"/>
    <property type="match status" value="1"/>
</dbReference>
<evidence type="ECO:0000256" key="12">
    <source>
        <dbReference type="ARBA" id="ARBA00023136"/>
    </source>
</evidence>
<evidence type="ECO:0000256" key="7">
    <source>
        <dbReference type="ARBA" id="ARBA00022723"/>
    </source>
</evidence>
<evidence type="ECO:0000256" key="10">
    <source>
        <dbReference type="ARBA" id="ARBA00023018"/>
    </source>
</evidence>
<evidence type="ECO:0000256" key="11">
    <source>
        <dbReference type="ARBA" id="ARBA00023054"/>
    </source>
</evidence>
<dbReference type="GO" id="GO:0045202">
    <property type="term" value="C:synapse"/>
    <property type="evidence" value="ECO:0007669"/>
    <property type="project" value="UniProtKB-SubCell"/>
</dbReference>
<keyword evidence="8 15" id="KW-0863">Zinc-finger</keyword>
<evidence type="ECO:0000313" key="19">
    <source>
        <dbReference type="Proteomes" id="UP000694412"/>
    </source>
</evidence>
<comment type="similarity">
    <text evidence="3 14">Belongs to the dystrophin family. Dystrobrevin subfamily.</text>
</comment>
<dbReference type="InterPro" id="IPR050774">
    <property type="entry name" value="KCMF1/Dystrophin"/>
</dbReference>
<dbReference type="PANTHER" id="PTHR12268">
    <property type="entry name" value="E3 UBIQUITIN-PROTEIN LIGASE KCMF1"/>
    <property type="match status" value="1"/>
</dbReference>
<dbReference type="InterPro" id="IPR011992">
    <property type="entry name" value="EF-hand-dom_pair"/>
</dbReference>
<evidence type="ECO:0000256" key="1">
    <source>
        <dbReference type="ARBA" id="ARBA00004236"/>
    </source>
</evidence>
<evidence type="ECO:0000256" key="5">
    <source>
        <dbReference type="ARBA" id="ARBA00022490"/>
    </source>
</evidence>
<keyword evidence="12" id="KW-0472">Membrane</keyword>
<dbReference type="InterPro" id="IPR015154">
    <property type="entry name" value="EF-hand_dom_typ2"/>
</dbReference>
<reference evidence="18" key="2">
    <citation type="submission" date="2025-08" db="UniProtKB">
        <authorList>
            <consortium name="Ensembl"/>
        </authorList>
    </citation>
    <scope>IDENTIFICATION</scope>
</reference>